<name>A0ACB9YIZ8_9PEZI</name>
<protein>
    <submittedName>
        <fullName evidence="1">Terpenoid cyclases/protein prenyltransferase alpha-alpha toroid</fullName>
    </submittedName>
</protein>
<reference evidence="1 2" key="1">
    <citation type="journal article" date="2022" name="New Phytol.">
        <title>Ecological generalism drives hyperdiversity of secondary metabolite gene clusters in xylarialean endophytes.</title>
        <authorList>
            <person name="Franco M.E.E."/>
            <person name="Wisecaver J.H."/>
            <person name="Arnold A.E."/>
            <person name="Ju Y.M."/>
            <person name="Slot J.C."/>
            <person name="Ahrendt S."/>
            <person name="Moore L.P."/>
            <person name="Eastman K.E."/>
            <person name="Scott K."/>
            <person name="Konkel Z."/>
            <person name="Mondo S.J."/>
            <person name="Kuo A."/>
            <person name="Hayes R.D."/>
            <person name="Haridas S."/>
            <person name="Andreopoulos B."/>
            <person name="Riley R."/>
            <person name="LaButti K."/>
            <person name="Pangilinan J."/>
            <person name="Lipzen A."/>
            <person name="Amirebrahimi M."/>
            <person name="Yan J."/>
            <person name="Adam C."/>
            <person name="Keymanesh K."/>
            <person name="Ng V."/>
            <person name="Louie K."/>
            <person name="Northen T."/>
            <person name="Drula E."/>
            <person name="Henrissat B."/>
            <person name="Hsieh H.M."/>
            <person name="Youens-Clark K."/>
            <person name="Lutzoni F."/>
            <person name="Miadlikowska J."/>
            <person name="Eastwood D.C."/>
            <person name="Hamelin R.C."/>
            <person name="Grigoriev I.V."/>
            <person name="U'Ren J.M."/>
        </authorList>
    </citation>
    <scope>NUCLEOTIDE SEQUENCE [LARGE SCALE GENOMIC DNA]</scope>
    <source>
        <strain evidence="1 2">CBS 119005</strain>
    </source>
</reference>
<sequence length="1257" mass="140082">MDKPRYLPQSLAALERASQFSFDCQQPDGHWVAEVSADVTFTSEYVMFKYSVGLDLKSDGGAIRRWLLQDQKEDGSWGLAPELEGNVSTTTEAYLALKILGVPSDHEALLRAKSFMIRNGGVAKVRFFTRFFLATFGLFPWTAIPQLPAELILMPPSSPLNIYTLSSWARSTLIPVLLVHHHQPVYALPNGLSHDNTFLDELWVDPGNKNVPFAPPLTDLFWQREWIKLGFTAIDKIIAQAGGLRHQPLRRVARRKCVEWLLEHQEGTGEWAGFFPPMHGSIWALLLEGFPLSHEVIRLGLVGLEGLAIEDARGKRIAATVSPVWDTALMAGALCEAGYGPDTRIVKAADWIKRKQIFGPQGDWRIYSSNTQAGGWSFEYHNTWYPDVDDTAVVIMTLVRQDPGLITSESISSSVEWILGMQNHDGGWAAFDTNNDKLWLHKIPFSDMDSLCDPSSADITGRILECFGFLLDQRKCRLDRRLEKKVTAASWRGISYLIKEQEASGAWWGRWGNNYIYGTSNVLRGMVHFARRDPKVRHSVVRALRWFESIQNPDGGWGETLKSYDFPDLAGRGISTAAQTAWALEAFLPYRAVSTKCIEDGVKWLVDNQTIESEHGASWSTDIYTGTGFPKVLYLGYPYYHHAFPIKALSQYIHSTQRIELVPISLPSHILDVLCRPDVVMIVSGSRGDISPFLRIGIELQKSYGCRIRIASHMSHQGAVEEHGFELYPIAGSPKEFARIFTEKPDILKSFIRGDFHALLALFKRMLEDCLRSTIGDSRFTFDAKATSSRPFIADIVLSNPPTLAHSYAAEALQVPLLLVSIQPTLPTIAFPHPLTTSKPSLPQASRWNYLSYWGLELANQLAFGYFLRTRAAKIFKGSSRRLTSSSKKGKIPYVCLWSSLVLPRPTDWDETTTVAGYAFSNAGDDYSLPQSLQSFLTSDQPVLAISFGSMGIADPEKFMSVLSQAVEGVGAKAVICGSWPTAAMKMHIPDHMYFVEDIPHDWLLRHVRGFIHHGGAGHTAVGLRFGVPMLLVPFCLDQNFWAARIHQLGLGPTPIPYRDVTMRVLKESLEDLLSEKYRERCRQKASKLSLDTDGAKVAADLAARELSSPGTAELCSIVPRLEAHWRHTESGLALSGAVAAALVSQELLDWSDMDLRRGDDQADQSSSALLLFRILMLLVDALYSVLQVICGLGTESKPPGENPIRQARINQSLSDLELIRSHGVELEVLARSWQAAVTGRFIGQVAKTYRDQEGAA</sequence>
<organism evidence="1 2">
    <name type="scientific">Hypoxylon rubiginosum</name>
    <dbReference type="NCBI Taxonomy" id="110542"/>
    <lineage>
        <taxon>Eukaryota</taxon>
        <taxon>Fungi</taxon>
        <taxon>Dikarya</taxon>
        <taxon>Ascomycota</taxon>
        <taxon>Pezizomycotina</taxon>
        <taxon>Sordariomycetes</taxon>
        <taxon>Xylariomycetidae</taxon>
        <taxon>Xylariales</taxon>
        <taxon>Hypoxylaceae</taxon>
        <taxon>Hypoxylon</taxon>
    </lineage>
</organism>
<dbReference type="EMBL" id="MU393649">
    <property type="protein sequence ID" value="KAI4859216.1"/>
    <property type="molecule type" value="Genomic_DNA"/>
</dbReference>
<keyword evidence="2" id="KW-1185">Reference proteome</keyword>
<gene>
    <name evidence="1" type="ORF">F4820DRAFT_440529</name>
</gene>
<proteinExistence type="predicted"/>
<comment type="caution">
    <text evidence="1">The sequence shown here is derived from an EMBL/GenBank/DDBJ whole genome shotgun (WGS) entry which is preliminary data.</text>
</comment>
<evidence type="ECO:0000313" key="1">
    <source>
        <dbReference type="EMBL" id="KAI4859216.1"/>
    </source>
</evidence>
<evidence type="ECO:0000313" key="2">
    <source>
        <dbReference type="Proteomes" id="UP001497700"/>
    </source>
</evidence>
<dbReference type="Proteomes" id="UP001497700">
    <property type="component" value="Unassembled WGS sequence"/>
</dbReference>
<accession>A0ACB9YIZ8</accession>